<dbReference type="NCBIfam" id="TIGR00615">
    <property type="entry name" value="recR"/>
    <property type="match status" value="1"/>
</dbReference>
<keyword evidence="1 7" id="KW-0479">Metal-binding</keyword>
<keyword evidence="4 7" id="KW-0862">Zinc</keyword>
<dbReference type="GO" id="GO:0003677">
    <property type="term" value="F:DNA binding"/>
    <property type="evidence" value="ECO:0007669"/>
    <property type="project" value="UniProtKB-UniRule"/>
</dbReference>
<evidence type="ECO:0000256" key="1">
    <source>
        <dbReference type="ARBA" id="ARBA00022723"/>
    </source>
</evidence>
<evidence type="ECO:0000256" key="6">
    <source>
        <dbReference type="ARBA" id="ARBA00023204"/>
    </source>
</evidence>
<dbReference type="InterPro" id="IPR000093">
    <property type="entry name" value="DNA_Rcmb_RecR"/>
</dbReference>
<dbReference type="AlphaFoldDB" id="A0A2S8AE93"/>
<keyword evidence="3 7" id="KW-0863">Zinc-finger</keyword>
<dbReference type="Gene3D" id="3.30.60.80">
    <property type="match status" value="1"/>
</dbReference>
<keyword evidence="6 7" id="KW-0234">DNA repair</keyword>
<evidence type="ECO:0000259" key="8">
    <source>
        <dbReference type="PROSITE" id="PS50880"/>
    </source>
</evidence>
<dbReference type="PROSITE" id="PS50880">
    <property type="entry name" value="TOPRIM"/>
    <property type="match status" value="1"/>
</dbReference>
<sequence length="206" mass="23249">MNFSSEILEQAVEEISKLPGIGKRTALRLALHLLDVPIIQTENLTKALSNLVNEIKHCKICNNLSDTDICHVCSNIYRDDKIICVVEDIRDVMAIESTHQYTGKYHVLGGKISPMEGISPADLCITPLLKRIKEQKVEEIIFALSATIEGDTTMFYIYKILGDTDIKFTTIARGIGIGEELEYTDELTLIRSIQNRIPYHQNIKKD</sequence>
<dbReference type="HAMAP" id="MF_00017">
    <property type="entry name" value="RecR"/>
    <property type="match status" value="1"/>
</dbReference>
<evidence type="ECO:0000313" key="10">
    <source>
        <dbReference type="Proteomes" id="UP000238042"/>
    </source>
</evidence>
<dbReference type="GO" id="GO:0008270">
    <property type="term" value="F:zinc ion binding"/>
    <property type="evidence" value="ECO:0007669"/>
    <property type="project" value="UniProtKB-KW"/>
</dbReference>
<evidence type="ECO:0000256" key="7">
    <source>
        <dbReference type="HAMAP-Rule" id="MF_00017"/>
    </source>
</evidence>
<keyword evidence="10" id="KW-1185">Reference proteome</keyword>
<dbReference type="GO" id="GO:0006281">
    <property type="term" value="P:DNA repair"/>
    <property type="evidence" value="ECO:0007669"/>
    <property type="project" value="UniProtKB-UniRule"/>
</dbReference>
<organism evidence="9 10">
    <name type="scientific">Apibacter adventoris</name>
    <dbReference type="NCBI Taxonomy" id="1679466"/>
    <lineage>
        <taxon>Bacteria</taxon>
        <taxon>Pseudomonadati</taxon>
        <taxon>Bacteroidota</taxon>
        <taxon>Flavobacteriia</taxon>
        <taxon>Flavobacteriales</taxon>
        <taxon>Weeksellaceae</taxon>
        <taxon>Apibacter</taxon>
    </lineage>
</organism>
<reference evidence="9 10" key="1">
    <citation type="submission" date="2018-02" db="EMBL/GenBank/DDBJ databases">
        <title>Genome sequences of Apibacter spp., gut symbionts of Asian honey bees.</title>
        <authorList>
            <person name="Kwong W.K."/>
            <person name="Steele M.I."/>
            <person name="Moran N.A."/>
        </authorList>
    </citation>
    <scope>NUCLEOTIDE SEQUENCE [LARGE SCALE GENOMIC DNA]</scope>
    <source>
        <strain evidence="10">wkB301</strain>
    </source>
</reference>
<evidence type="ECO:0000256" key="5">
    <source>
        <dbReference type="ARBA" id="ARBA00023172"/>
    </source>
</evidence>
<protein>
    <recommendedName>
        <fullName evidence="7">Recombination protein RecR</fullName>
    </recommendedName>
</protein>
<dbReference type="InterPro" id="IPR006171">
    <property type="entry name" value="TOPRIM_dom"/>
</dbReference>
<dbReference type="Pfam" id="PF21175">
    <property type="entry name" value="RecR_C"/>
    <property type="match status" value="1"/>
</dbReference>
<gene>
    <name evidence="7" type="primary">recR</name>
    <name evidence="9" type="ORF">C4S77_04575</name>
</gene>
<keyword evidence="5 7" id="KW-0233">DNA recombination</keyword>
<dbReference type="SUPFAM" id="SSF111304">
    <property type="entry name" value="Recombination protein RecR"/>
    <property type="match status" value="1"/>
</dbReference>
<dbReference type="GO" id="GO:0006310">
    <property type="term" value="P:DNA recombination"/>
    <property type="evidence" value="ECO:0007669"/>
    <property type="project" value="UniProtKB-UniRule"/>
</dbReference>
<dbReference type="Proteomes" id="UP000238042">
    <property type="component" value="Unassembled WGS sequence"/>
</dbReference>
<evidence type="ECO:0000256" key="3">
    <source>
        <dbReference type="ARBA" id="ARBA00022771"/>
    </source>
</evidence>
<dbReference type="RefSeq" id="WP_105246401.1">
    <property type="nucleotide sequence ID" value="NZ_PSZM01000034.1"/>
</dbReference>
<dbReference type="PANTHER" id="PTHR30446:SF0">
    <property type="entry name" value="RECOMBINATION PROTEIN RECR"/>
    <property type="match status" value="1"/>
</dbReference>
<dbReference type="InterPro" id="IPR015967">
    <property type="entry name" value="Rcmb_RecR_Znf"/>
</dbReference>
<feature type="domain" description="Toprim" evidence="8">
    <location>
        <begin position="81"/>
        <end position="176"/>
    </location>
</feature>
<evidence type="ECO:0000313" key="9">
    <source>
        <dbReference type="EMBL" id="PQL93426.1"/>
    </source>
</evidence>
<dbReference type="Pfam" id="PF13662">
    <property type="entry name" value="Toprim_4"/>
    <property type="match status" value="1"/>
</dbReference>
<comment type="similarity">
    <text evidence="7">Belongs to the RecR family.</text>
</comment>
<dbReference type="InterPro" id="IPR023627">
    <property type="entry name" value="Rcmb_RecR"/>
</dbReference>
<dbReference type="Pfam" id="PF02132">
    <property type="entry name" value="RecR_ZnF"/>
    <property type="match status" value="1"/>
</dbReference>
<comment type="function">
    <text evidence="7">May play a role in DNA repair. It seems to be involved in an RecBC-independent recombinational process of DNA repair. It may act with RecF and RecO.</text>
</comment>
<keyword evidence="2 7" id="KW-0227">DNA damage</keyword>
<dbReference type="InterPro" id="IPR034137">
    <property type="entry name" value="TOPRIM_RecR"/>
</dbReference>
<proteinExistence type="inferred from homology"/>
<evidence type="ECO:0000256" key="4">
    <source>
        <dbReference type="ARBA" id="ARBA00022833"/>
    </source>
</evidence>
<evidence type="ECO:0000256" key="2">
    <source>
        <dbReference type="ARBA" id="ARBA00022763"/>
    </source>
</evidence>
<dbReference type="CDD" id="cd01025">
    <property type="entry name" value="TOPRIM_recR"/>
    <property type="match status" value="1"/>
</dbReference>
<name>A0A2S8AE93_9FLAO</name>
<dbReference type="Gene3D" id="3.40.1360.10">
    <property type="match status" value="1"/>
</dbReference>
<dbReference type="Pfam" id="PF21176">
    <property type="entry name" value="RecR_HhH"/>
    <property type="match status" value="1"/>
</dbReference>
<dbReference type="SMART" id="SM00493">
    <property type="entry name" value="TOPRIM"/>
    <property type="match status" value="1"/>
</dbReference>
<dbReference type="PANTHER" id="PTHR30446">
    <property type="entry name" value="RECOMBINATION PROTEIN RECR"/>
    <property type="match status" value="1"/>
</dbReference>
<dbReference type="Gene3D" id="1.10.8.420">
    <property type="entry name" value="RecR Domain 1"/>
    <property type="match status" value="1"/>
</dbReference>
<feature type="zinc finger region" description="C4-type" evidence="7">
    <location>
        <begin position="58"/>
        <end position="73"/>
    </location>
</feature>
<dbReference type="EMBL" id="PSZM01000034">
    <property type="protein sequence ID" value="PQL93426.1"/>
    <property type="molecule type" value="Genomic_DNA"/>
</dbReference>
<dbReference type="OrthoDB" id="9802672at2"/>
<dbReference type="PROSITE" id="PS01300">
    <property type="entry name" value="RECR"/>
    <property type="match status" value="1"/>
</dbReference>
<accession>A0A2S8AE93</accession>
<comment type="caution">
    <text evidence="9">The sequence shown here is derived from an EMBL/GenBank/DDBJ whole genome shotgun (WGS) entry which is preliminary data.</text>
</comment>